<dbReference type="EMBL" id="JARSFG010000003">
    <property type="protein sequence ID" value="MEC1177511.1"/>
    <property type="molecule type" value="Genomic_DNA"/>
</dbReference>
<protein>
    <submittedName>
        <fullName evidence="1">AAA family ATPase</fullName>
    </submittedName>
</protein>
<gene>
    <name evidence="1" type="ORF">P9B03_03360</name>
</gene>
<evidence type="ECO:0000313" key="2">
    <source>
        <dbReference type="Proteomes" id="UP001344888"/>
    </source>
</evidence>
<accession>A0AAW9NRT4</accession>
<sequence length="474" mass="55343">MKSIHLQSLLDAYKDLSESAFLQYVQQFDMEKMRTNELDDLNLLVEELIKAGEPPLHHFFVGYKIKQISKEFDLLRIGKNYIVNIELKSESTKNRIRKQLQQNVYYLKFLEVDILSFTFVSSTKTLYQLKGDRLIKVSVVHLLQVIENQQIRMLTNIDDVFDPINYLVSPFELPHSFINGEYFLTSPQMTFKREILNLVERNTSVVIDGAPGTGKTLLTYDLVKTWRKAGKRVVLVHGNVLNKGQRILNEQYGWAIQTVSEMSLESIDIVVIDEAQKLSYEQLQHIRGKLLESKTPAVFSLDAGHYLFGEGHRIDVRGYIEKHFDTKIYELKMVMRYNKEMQSFVQQLFDQRLVIGKQHFPNISIHYFSTKAAFTQHMEECRRTNWLFVDCYHFERPTTRDILGNEFNRVCVIIDSHFTYKANGRLSAARKSAAIDPLQVLYHTIIRTRKKLQLVIVDNVTILQSIIHLLKNEN</sequence>
<organism evidence="1 2">
    <name type="scientific">Metasolibacillus meyeri</name>
    <dbReference type="NCBI Taxonomy" id="1071052"/>
    <lineage>
        <taxon>Bacteria</taxon>
        <taxon>Bacillati</taxon>
        <taxon>Bacillota</taxon>
        <taxon>Bacilli</taxon>
        <taxon>Bacillales</taxon>
        <taxon>Caryophanaceae</taxon>
        <taxon>Metasolibacillus</taxon>
    </lineage>
</organism>
<dbReference type="InterPro" id="IPR027417">
    <property type="entry name" value="P-loop_NTPase"/>
</dbReference>
<evidence type="ECO:0000313" key="1">
    <source>
        <dbReference type="EMBL" id="MEC1177511.1"/>
    </source>
</evidence>
<name>A0AAW9NRT4_9BACL</name>
<dbReference type="AlphaFoldDB" id="A0AAW9NRT4"/>
<dbReference type="Gene3D" id="3.40.50.300">
    <property type="entry name" value="P-loop containing nucleotide triphosphate hydrolases"/>
    <property type="match status" value="1"/>
</dbReference>
<proteinExistence type="predicted"/>
<dbReference type="Pfam" id="PF13604">
    <property type="entry name" value="AAA_30"/>
    <property type="match status" value="1"/>
</dbReference>
<reference evidence="1 2" key="1">
    <citation type="submission" date="2023-03" db="EMBL/GenBank/DDBJ databases">
        <title>Bacillus Genome Sequencing.</title>
        <authorList>
            <person name="Dunlap C."/>
        </authorList>
    </citation>
    <scope>NUCLEOTIDE SEQUENCE [LARGE SCALE GENOMIC DNA]</scope>
    <source>
        <strain evidence="1 2">B-59205</strain>
    </source>
</reference>
<dbReference type="RefSeq" id="WP_326121886.1">
    <property type="nucleotide sequence ID" value="NZ_JARSFG010000003.1"/>
</dbReference>
<keyword evidence="2" id="KW-1185">Reference proteome</keyword>
<dbReference type="SUPFAM" id="SSF52540">
    <property type="entry name" value="P-loop containing nucleoside triphosphate hydrolases"/>
    <property type="match status" value="1"/>
</dbReference>
<comment type="caution">
    <text evidence="1">The sequence shown here is derived from an EMBL/GenBank/DDBJ whole genome shotgun (WGS) entry which is preliminary data.</text>
</comment>
<dbReference type="Proteomes" id="UP001344888">
    <property type="component" value="Unassembled WGS sequence"/>
</dbReference>